<keyword evidence="4" id="KW-1185">Reference proteome</keyword>
<dbReference type="InterPro" id="IPR003615">
    <property type="entry name" value="HNH_nuc"/>
</dbReference>
<keyword evidence="3" id="KW-0378">Hydrolase</keyword>
<proteinExistence type="predicted"/>
<dbReference type="GO" id="GO:0004519">
    <property type="term" value="F:endonuclease activity"/>
    <property type="evidence" value="ECO:0007669"/>
    <property type="project" value="UniProtKB-KW"/>
</dbReference>
<evidence type="ECO:0000259" key="2">
    <source>
        <dbReference type="Pfam" id="PF13392"/>
    </source>
</evidence>
<feature type="domain" description="HNH nuclease" evidence="2">
    <location>
        <begin position="65"/>
        <end position="108"/>
    </location>
</feature>
<reference evidence="3 4" key="1">
    <citation type="submission" date="2021-05" db="EMBL/GenBank/DDBJ databases">
        <title>Draft Genome Sequences of Clinical Respiratory Isolates of Mycobacterium goodii Recovered in Ireland.</title>
        <authorList>
            <person name="Flanagan P.R."/>
            <person name="Mok S."/>
            <person name="Roycroft E."/>
            <person name="Rogers T.R."/>
            <person name="Fitzgibbon M."/>
        </authorList>
    </citation>
    <scope>NUCLEOTIDE SEQUENCE [LARGE SCALE GENOMIC DNA]</scope>
    <source>
        <strain evidence="3 4">14IE55</strain>
    </source>
</reference>
<dbReference type="RefSeq" id="WP_214394969.1">
    <property type="nucleotide sequence ID" value="NZ_JAHBOL010000014.1"/>
</dbReference>
<name>A0ABS6HPK5_MYCGD</name>
<dbReference type="Gene3D" id="3.90.75.20">
    <property type="match status" value="1"/>
</dbReference>
<keyword evidence="3" id="KW-0255">Endonuclease</keyword>
<evidence type="ECO:0000259" key="1">
    <source>
        <dbReference type="Pfam" id="PF07463"/>
    </source>
</evidence>
<protein>
    <submittedName>
        <fullName evidence="3">NUMOD4 motif-containing HNH endonuclease</fullName>
    </submittedName>
</protein>
<sequence length="162" mass="18348">MTEVWVPIPNLNGYEASNLGRIRSVDRVLINSAGVQRNWRGRIRALTTRDGGYQTVWIQGTVHDVHRLVASAFHGPRPSGLVTRHLNGNPADNRPENLAYGTISENVRDEVRHGTHAKSAKTACPQQHPYVDGSFRIDNGSRRCLICKRDYMRRRRLQQAGR</sequence>
<accession>A0ABS6HPK5</accession>
<dbReference type="EMBL" id="JAHBOM010000010">
    <property type="protein sequence ID" value="MBU8824118.1"/>
    <property type="molecule type" value="Genomic_DNA"/>
</dbReference>
<organism evidence="3 4">
    <name type="scientific">Mycolicibacterium goodii</name>
    <name type="common">Mycobacterium goodii</name>
    <dbReference type="NCBI Taxonomy" id="134601"/>
    <lineage>
        <taxon>Bacteria</taxon>
        <taxon>Bacillati</taxon>
        <taxon>Actinomycetota</taxon>
        <taxon>Actinomycetes</taxon>
        <taxon>Mycobacteriales</taxon>
        <taxon>Mycobacteriaceae</taxon>
        <taxon>Mycolicibacterium</taxon>
    </lineage>
</organism>
<gene>
    <name evidence="3" type="ORF">KL859_14730</name>
</gene>
<dbReference type="Proteomes" id="UP000696413">
    <property type="component" value="Unassembled WGS sequence"/>
</dbReference>
<evidence type="ECO:0000313" key="4">
    <source>
        <dbReference type="Proteomes" id="UP000696413"/>
    </source>
</evidence>
<dbReference type="Pfam" id="PF07463">
    <property type="entry name" value="NUMOD4"/>
    <property type="match status" value="1"/>
</dbReference>
<comment type="caution">
    <text evidence="3">The sequence shown here is derived from an EMBL/GenBank/DDBJ whole genome shotgun (WGS) entry which is preliminary data.</text>
</comment>
<dbReference type="Pfam" id="PF13392">
    <property type="entry name" value="HNH_3"/>
    <property type="match status" value="1"/>
</dbReference>
<dbReference type="InterPro" id="IPR010902">
    <property type="entry name" value="NUMOD4"/>
</dbReference>
<feature type="domain" description="NUMOD4" evidence="1">
    <location>
        <begin position="3"/>
        <end position="56"/>
    </location>
</feature>
<dbReference type="InterPro" id="IPR044925">
    <property type="entry name" value="His-Me_finger_sf"/>
</dbReference>
<keyword evidence="3" id="KW-0540">Nuclease</keyword>
<evidence type="ECO:0000313" key="3">
    <source>
        <dbReference type="EMBL" id="MBU8824118.1"/>
    </source>
</evidence>
<dbReference type="SUPFAM" id="SSF54060">
    <property type="entry name" value="His-Me finger endonucleases"/>
    <property type="match status" value="1"/>
</dbReference>